<name>S4XMI2_9CORY</name>
<dbReference type="STRING" id="1200352.A606_11095"/>
<keyword evidence="3" id="KW-1185">Reference proteome</keyword>
<sequence length="369" mass="39858">MVPRQVTPFAKPQYTAAMSSRTPGPVRIDGGHGADGTWVRPMPMPGSGVMSSVFSTIHLGEEGVTVIDPGWPGPREEEFLGPLDDFLRERGRRLDQITDVIVTHMHPDHVGAASVLLKATGARYAAGAVEWASAEAGRDGTGSRQWRPLPEMIGAPAGALDSVMAVFSRPPALPSFVPKRTPDVLLNDGDLLADYGLPEELGLRAVITPGHTPGHMTLAADDAGFYIAADMILPEIQPGIGLGISDVDGNPVVDYLGSLQRISEFDDYLVIPGHGYVFTGLATRRRETAEHVLGRAREVSDILGWNPEISIWRLAGQLTWSGGWEEMKSSPLLFSALRQTMMYRELVLRGDAAGGDAVTRWEQSFDLDS</sequence>
<dbReference type="InterPro" id="IPR001279">
    <property type="entry name" value="Metallo-B-lactamas"/>
</dbReference>
<dbReference type="KEGG" id="cter:A606_11095"/>
<dbReference type="HOGENOM" id="CLU_048478_0_0_11"/>
<evidence type="ECO:0000313" key="2">
    <source>
        <dbReference type="EMBL" id="AGP31858.1"/>
    </source>
</evidence>
<proteinExistence type="predicted"/>
<evidence type="ECO:0000313" key="3">
    <source>
        <dbReference type="Proteomes" id="UP000014809"/>
    </source>
</evidence>
<protein>
    <recommendedName>
        <fullName evidence="1">Metallo-beta-lactamase domain-containing protein</fullName>
    </recommendedName>
</protein>
<dbReference type="Pfam" id="PF00753">
    <property type="entry name" value="Lactamase_B"/>
    <property type="match status" value="1"/>
</dbReference>
<reference evidence="2 3" key="1">
    <citation type="submission" date="2012-06" db="EMBL/GenBank/DDBJ databases">
        <title>Complete genome sequence of Corynebacterium terpenotabidum Y-11 (=DSM 44721).</title>
        <authorList>
            <person name="Ruckert C."/>
            <person name="Albersmeier A."/>
            <person name="Al-Dilaimi A."/>
            <person name="Szczepanowski R."/>
            <person name="Kalinowski J."/>
        </authorList>
    </citation>
    <scope>NUCLEOTIDE SEQUENCE [LARGE SCALE GENOMIC DNA]</scope>
    <source>
        <strain evidence="2 3">Y-11</strain>
    </source>
</reference>
<dbReference type="InterPro" id="IPR036866">
    <property type="entry name" value="RibonucZ/Hydroxyglut_hydro"/>
</dbReference>
<dbReference type="PANTHER" id="PTHR42951">
    <property type="entry name" value="METALLO-BETA-LACTAMASE DOMAIN-CONTAINING"/>
    <property type="match status" value="1"/>
</dbReference>
<dbReference type="Proteomes" id="UP000014809">
    <property type="component" value="Chromosome"/>
</dbReference>
<dbReference type="eggNOG" id="COG0491">
    <property type="taxonomic scope" value="Bacteria"/>
</dbReference>
<dbReference type="SUPFAM" id="SSF56281">
    <property type="entry name" value="Metallo-hydrolase/oxidoreductase"/>
    <property type="match status" value="1"/>
</dbReference>
<dbReference type="PANTHER" id="PTHR42951:SF17">
    <property type="entry name" value="METALLO-BETA-LACTAMASE DOMAIN-CONTAINING PROTEIN"/>
    <property type="match status" value="1"/>
</dbReference>
<dbReference type="EMBL" id="CP003696">
    <property type="protein sequence ID" value="AGP31858.1"/>
    <property type="molecule type" value="Genomic_DNA"/>
</dbReference>
<organism evidence="2 3">
    <name type="scientific">Corynebacterium terpenotabidum Y-11</name>
    <dbReference type="NCBI Taxonomy" id="1200352"/>
    <lineage>
        <taxon>Bacteria</taxon>
        <taxon>Bacillati</taxon>
        <taxon>Actinomycetota</taxon>
        <taxon>Actinomycetes</taxon>
        <taxon>Mycobacteriales</taxon>
        <taxon>Corynebacteriaceae</taxon>
        <taxon>Corynebacterium</taxon>
    </lineage>
</organism>
<evidence type="ECO:0000259" key="1">
    <source>
        <dbReference type="SMART" id="SM00849"/>
    </source>
</evidence>
<dbReference type="OrthoDB" id="5177904at2"/>
<dbReference type="Gene3D" id="3.60.15.10">
    <property type="entry name" value="Ribonuclease Z/Hydroxyacylglutathione hydrolase-like"/>
    <property type="match status" value="1"/>
</dbReference>
<dbReference type="PATRIC" id="fig|1200352.3.peg.2269"/>
<dbReference type="SMART" id="SM00849">
    <property type="entry name" value="Lactamase_B"/>
    <property type="match status" value="1"/>
</dbReference>
<gene>
    <name evidence="2" type="ORF">A606_11095</name>
</gene>
<dbReference type="InterPro" id="IPR050855">
    <property type="entry name" value="NDM-1-like"/>
</dbReference>
<dbReference type="AlphaFoldDB" id="S4XMI2"/>
<feature type="domain" description="Metallo-beta-lactamase" evidence="1">
    <location>
        <begin position="52"/>
        <end position="274"/>
    </location>
</feature>
<accession>S4XMI2</accession>
<dbReference type="RefSeq" id="WP_020442207.1">
    <property type="nucleotide sequence ID" value="NC_021663.1"/>
</dbReference>